<evidence type="ECO:0000313" key="3">
    <source>
        <dbReference type="EMBL" id="MEP7729767.1"/>
    </source>
</evidence>
<name>A0ABV0L018_9GAMM</name>
<proteinExistence type="predicted"/>
<dbReference type="InterPro" id="IPR028939">
    <property type="entry name" value="P5C_Rdtase_cat_N"/>
</dbReference>
<dbReference type="SUPFAM" id="SSF51735">
    <property type="entry name" value="NAD(P)-binding Rossmann-fold domains"/>
    <property type="match status" value="1"/>
</dbReference>
<organism evidence="3 4">
    <name type="scientific">Marinomonas primoryensis</name>
    <dbReference type="NCBI Taxonomy" id="178399"/>
    <lineage>
        <taxon>Bacteria</taxon>
        <taxon>Pseudomonadati</taxon>
        <taxon>Pseudomonadota</taxon>
        <taxon>Gammaproteobacteria</taxon>
        <taxon>Oceanospirillales</taxon>
        <taxon>Oceanospirillaceae</taxon>
        <taxon>Marinomonas</taxon>
    </lineage>
</organism>
<dbReference type="RefSeq" id="WP_348576946.1">
    <property type="nucleotide sequence ID" value="NZ_JBDYKN010000008.1"/>
</dbReference>
<keyword evidence="4" id="KW-1185">Reference proteome</keyword>
<accession>A0ABV0L018</accession>
<keyword evidence="1" id="KW-0560">Oxidoreductase</keyword>
<dbReference type="Proteomes" id="UP001471651">
    <property type="component" value="Unassembled WGS sequence"/>
</dbReference>
<dbReference type="NCBIfam" id="TIGR01915">
    <property type="entry name" value="npdG"/>
    <property type="match status" value="1"/>
</dbReference>
<dbReference type="InterPro" id="IPR051267">
    <property type="entry name" value="STEAP_metalloreductase"/>
</dbReference>
<dbReference type="InterPro" id="IPR036291">
    <property type="entry name" value="NAD(P)-bd_dom_sf"/>
</dbReference>
<feature type="domain" description="Pyrroline-5-carboxylate reductase catalytic N-terminal" evidence="2">
    <location>
        <begin position="7"/>
        <end position="109"/>
    </location>
</feature>
<evidence type="ECO:0000259" key="2">
    <source>
        <dbReference type="Pfam" id="PF03807"/>
    </source>
</evidence>
<dbReference type="PANTHER" id="PTHR14239:SF0">
    <property type="entry name" value="F420-DEPENDENT NADP REDUCTASE"/>
    <property type="match status" value="1"/>
</dbReference>
<dbReference type="Pfam" id="PF03807">
    <property type="entry name" value="F420_oxidored"/>
    <property type="match status" value="1"/>
</dbReference>
<gene>
    <name evidence="3" type="primary">npdG</name>
    <name evidence="3" type="ORF">ABKW32_09950</name>
</gene>
<dbReference type="Gene3D" id="3.40.50.720">
    <property type="entry name" value="NAD(P)-binding Rossmann-like Domain"/>
    <property type="match status" value="1"/>
</dbReference>
<sequence>MNDATNKVAIIGGTGPQGKGLALRLAQAGVSVVLGSRDPAKAQETALQLVSTLAELDCQADITGMSMEDATNAADSLVILSVPYAGHDATLTKLAPLLVGKVLVDIVVPLAPGNPKAVVMPEAGSVTESAQLLLGDAIPVVGALHNVSAITLNDLSRSINCDILVCGNDLNAKKQVMALIEKMGTKAYNAGLAESARCIEALTPILIRLNISKDVPFSHAGVRICPPDGH</sequence>
<reference evidence="3 4" key="1">
    <citation type="submission" date="2024-05" db="EMBL/GenBank/DDBJ databases">
        <authorList>
            <person name="Busch G.E."/>
            <person name="Sharma I."/>
        </authorList>
    </citation>
    <scope>NUCLEOTIDE SEQUENCE [LARGE SCALE GENOMIC DNA]</scope>
    <source>
        <strain evidence="3 4">23GB23</strain>
    </source>
</reference>
<dbReference type="EMBL" id="JBDYKN010000008">
    <property type="protein sequence ID" value="MEP7729767.1"/>
    <property type="molecule type" value="Genomic_DNA"/>
</dbReference>
<evidence type="ECO:0000313" key="4">
    <source>
        <dbReference type="Proteomes" id="UP001471651"/>
    </source>
</evidence>
<dbReference type="InterPro" id="IPR010185">
    <property type="entry name" value="NpdG"/>
</dbReference>
<protein>
    <submittedName>
        <fullName evidence="3">NADPH-dependent F420 reductase</fullName>
    </submittedName>
</protein>
<dbReference type="PANTHER" id="PTHR14239">
    <property type="entry name" value="DUDULIN-RELATED"/>
    <property type="match status" value="1"/>
</dbReference>
<evidence type="ECO:0000256" key="1">
    <source>
        <dbReference type="ARBA" id="ARBA00023002"/>
    </source>
</evidence>
<comment type="caution">
    <text evidence="3">The sequence shown here is derived from an EMBL/GenBank/DDBJ whole genome shotgun (WGS) entry which is preliminary data.</text>
</comment>